<keyword evidence="2" id="KW-0812">Transmembrane</keyword>
<dbReference type="AlphaFoldDB" id="A0A0F9XM83"/>
<accession>A0A0F9XM83</accession>
<organism evidence="3">
    <name type="scientific">marine sediment metagenome</name>
    <dbReference type="NCBI Taxonomy" id="412755"/>
    <lineage>
        <taxon>unclassified sequences</taxon>
        <taxon>metagenomes</taxon>
        <taxon>ecological metagenomes</taxon>
    </lineage>
</organism>
<sequence>MRMVTPPISKGVPMDSIAGIAMVNFLTLLVLGLVYALADSVSRLELSVPEAITHLRRLGQGTSRHNLPIKTNGQTPHHNPHE</sequence>
<name>A0A0F9XM83_9ZZZZ</name>
<proteinExistence type="predicted"/>
<evidence type="ECO:0000256" key="1">
    <source>
        <dbReference type="SAM" id="MobiDB-lite"/>
    </source>
</evidence>
<comment type="caution">
    <text evidence="3">The sequence shown here is derived from an EMBL/GenBank/DDBJ whole genome shotgun (WGS) entry which is preliminary data.</text>
</comment>
<evidence type="ECO:0000313" key="3">
    <source>
        <dbReference type="EMBL" id="KKN93253.1"/>
    </source>
</evidence>
<keyword evidence="2" id="KW-1133">Transmembrane helix</keyword>
<feature type="transmembrane region" description="Helical" evidence="2">
    <location>
        <begin position="16"/>
        <end position="38"/>
    </location>
</feature>
<evidence type="ECO:0000256" key="2">
    <source>
        <dbReference type="SAM" id="Phobius"/>
    </source>
</evidence>
<dbReference type="EMBL" id="LAZR01000088">
    <property type="protein sequence ID" value="KKN93253.1"/>
    <property type="molecule type" value="Genomic_DNA"/>
</dbReference>
<feature type="region of interest" description="Disordered" evidence="1">
    <location>
        <begin position="57"/>
        <end position="82"/>
    </location>
</feature>
<protein>
    <submittedName>
        <fullName evidence="3">Uncharacterized protein</fullName>
    </submittedName>
</protein>
<reference evidence="3" key="1">
    <citation type="journal article" date="2015" name="Nature">
        <title>Complex archaea that bridge the gap between prokaryotes and eukaryotes.</title>
        <authorList>
            <person name="Spang A."/>
            <person name="Saw J.H."/>
            <person name="Jorgensen S.L."/>
            <person name="Zaremba-Niedzwiedzka K."/>
            <person name="Martijn J."/>
            <person name="Lind A.E."/>
            <person name="van Eijk R."/>
            <person name="Schleper C."/>
            <person name="Guy L."/>
            <person name="Ettema T.J."/>
        </authorList>
    </citation>
    <scope>NUCLEOTIDE SEQUENCE</scope>
</reference>
<gene>
    <name evidence="3" type="ORF">LCGC14_0201180</name>
</gene>
<feature type="compositionally biased region" description="Polar residues" evidence="1">
    <location>
        <begin position="60"/>
        <end position="82"/>
    </location>
</feature>
<keyword evidence="2" id="KW-0472">Membrane</keyword>